<dbReference type="GO" id="GO:0017000">
    <property type="term" value="P:antibiotic biosynthetic process"/>
    <property type="evidence" value="ECO:0007669"/>
    <property type="project" value="UniProtKB-ARBA"/>
</dbReference>
<dbReference type="AlphaFoldDB" id="A0AB33KN29"/>
<evidence type="ECO:0000256" key="1">
    <source>
        <dbReference type="ARBA" id="ARBA00022450"/>
    </source>
</evidence>
<dbReference type="RefSeq" id="WP_319284040.1">
    <property type="nucleotide sequence ID" value="NZ_AP035884.1"/>
</dbReference>
<evidence type="ECO:0000313" key="4">
    <source>
        <dbReference type="EMBL" id="BFP53238.1"/>
    </source>
</evidence>
<dbReference type="InterPro" id="IPR020806">
    <property type="entry name" value="PKS_PP-bd"/>
</dbReference>
<reference evidence="4" key="1">
    <citation type="submission" date="2024-07" db="EMBL/GenBank/DDBJ databases">
        <title>Complete genome sequences of cellulolytic bacteria, Kitasatospora sp. CMC57 and Streptomyces sp. CMC78, isolated from Japanese agricultural soil.</title>
        <authorList>
            <person name="Hashimoto T."/>
            <person name="Ito M."/>
            <person name="Iwamoto M."/>
            <person name="Fukahori D."/>
            <person name="Shoda T."/>
            <person name="Sakoda M."/>
            <person name="Morohoshi T."/>
            <person name="Mitsuboshi M."/>
            <person name="Nishizawa T."/>
        </authorList>
    </citation>
    <scope>NUCLEOTIDE SEQUENCE</scope>
    <source>
        <strain evidence="4">CMC78</strain>
    </source>
</reference>
<sequence length="127" mass="13849">MTTLQLSRTYETEDGDTITMTVPDVAVLHSVDLAERTAILERYVREQLGRVLAVHPSRVDTTGRPMGCLGIGSISGMELQYRMEDALGVELHLQRLLLANSAQELIDCLAWQFGPEGAGKYGTAVAS</sequence>
<feature type="domain" description="Polyketide synthase-like phosphopantetheine-binding" evidence="3">
    <location>
        <begin position="41"/>
        <end position="97"/>
    </location>
</feature>
<dbReference type="Gene3D" id="1.10.1200.10">
    <property type="entry name" value="ACP-like"/>
    <property type="match status" value="1"/>
</dbReference>
<dbReference type="Pfam" id="PF00550">
    <property type="entry name" value="PP-binding"/>
    <property type="match status" value="1"/>
</dbReference>
<proteinExistence type="predicted"/>
<dbReference type="InterPro" id="IPR009081">
    <property type="entry name" value="PP-bd_ACP"/>
</dbReference>
<gene>
    <name evidence="4" type="ORF">SCMC78_30450</name>
</gene>
<keyword evidence="1" id="KW-0596">Phosphopantetheine</keyword>
<dbReference type="KEGG" id="stcm:SCMC78_30450"/>
<dbReference type="InterPro" id="IPR036736">
    <property type="entry name" value="ACP-like_sf"/>
</dbReference>
<dbReference type="GO" id="GO:0031177">
    <property type="term" value="F:phosphopantetheine binding"/>
    <property type="evidence" value="ECO:0007669"/>
    <property type="project" value="InterPro"/>
</dbReference>
<evidence type="ECO:0000259" key="3">
    <source>
        <dbReference type="SMART" id="SM00823"/>
    </source>
</evidence>
<dbReference type="SUPFAM" id="SSF47336">
    <property type="entry name" value="ACP-like"/>
    <property type="match status" value="1"/>
</dbReference>
<name>A0AB33KN29_9ACTN</name>
<evidence type="ECO:0000256" key="2">
    <source>
        <dbReference type="ARBA" id="ARBA00022553"/>
    </source>
</evidence>
<dbReference type="SMART" id="SM00823">
    <property type="entry name" value="PKS_PP"/>
    <property type="match status" value="1"/>
</dbReference>
<protein>
    <recommendedName>
        <fullName evidence="3">Polyketide synthase-like phosphopantetheine-binding domain-containing protein</fullName>
    </recommendedName>
</protein>
<organism evidence="4">
    <name type="scientific">Streptomyces sp. CMC78</name>
    <dbReference type="NCBI Taxonomy" id="3231512"/>
    <lineage>
        <taxon>Bacteria</taxon>
        <taxon>Bacillati</taxon>
        <taxon>Actinomycetota</taxon>
        <taxon>Actinomycetes</taxon>
        <taxon>Kitasatosporales</taxon>
        <taxon>Streptomycetaceae</taxon>
        <taxon>Streptomyces</taxon>
    </lineage>
</organism>
<keyword evidence="2" id="KW-0597">Phosphoprotein</keyword>
<accession>A0AB33KN29</accession>
<dbReference type="EMBL" id="AP035884">
    <property type="protein sequence ID" value="BFP53238.1"/>
    <property type="molecule type" value="Genomic_DNA"/>
</dbReference>